<dbReference type="InterPro" id="IPR053733">
    <property type="entry name" value="Heme_Transport_Util_sf"/>
</dbReference>
<dbReference type="Proteomes" id="UP000546464">
    <property type="component" value="Unassembled WGS sequence"/>
</dbReference>
<dbReference type="GO" id="GO:0006826">
    <property type="term" value="P:iron ion transport"/>
    <property type="evidence" value="ECO:0007669"/>
    <property type="project" value="InterPro"/>
</dbReference>
<evidence type="ECO:0000259" key="2">
    <source>
        <dbReference type="Pfam" id="PF05171"/>
    </source>
</evidence>
<comment type="caution">
    <text evidence="3">The sequence shown here is derived from an EMBL/GenBank/DDBJ whole genome shotgun (WGS) entry which is preliminary data.</text>
</comment>
<dbReference type="Pfam" id="PF05171">
    <property type="entry name" value="HemS"/>
    <property type="match status" value="1"/>
</dbReference>
<feature type="region of interest" description="Disordered" evidence="1">
    <location>
        <begin position="1"/>
        <end position="21"/>
    </location>
</feature>
<dbReference type="EMBL" id="JACHVB010000063">
    <property type="protein sequence ID" value="MBC2596179.1"/>
    <property type="molecule type" value="Genomic_DNA"/>
</dbReference>
<accession>A0A842HIJ1</accession>
<dbReference type="SUPFAM" id="SSF144064">
    <property type="entry name" value="Heme iron utilization protein-like"/>
    <property type="match status" value="1"/>
</dbReference>
<keyword evidence="4" id="KW-1185">Reference proteome</keyword>
<dbReference type="Gene3D" id="3.40.1570.10">
    <property type="entry name" value="HemS/ChuS/ChuX like domains"/>
    <property type="match status" value="2"/>
</dbReference>
<organism evidence="3 4">
    <name type="scientific">Ruficoccus amylovorans</name>
    <dbReference type="NCBI Taxonomy" id="1804625"/>
    <lineage>
        <taxon>Bacteria</taxon>
        <taxon>Pseudomonadati</taxon>
        <taxon>Verrucomicrobiota</taxon>
        <taxon>Opitutia</taxon>
        <taxon>Puniceicoccales</taxon>
        <taxon>Cerasicoccaceae</taxon>
        <taxon>Ruficoccus</taxon>
    </lineage>
</organism>
<evidence type="ECO:0000256" key="1">
    <source>
        <dbReference type="SAM" id="MobiDB-lite"/>
    </source>
</evidence>
<proteinExistence type="predicted"/>
<feature type="domain" description="Haemin-degrading HemS/ChuX" evidence="2">
    <location>
        <begin position="33"/>
        <end position="146"/>
    </location>
</feature>
<dbReference type="RefSeq" id="WP_185677096.1">
    <property type="nucleotide sequence ID" value="NZ_JACHVB010000063.1"/>
</dbReference>
<dbReference type="AlphaFoldDB" id="A0A842HIJ1"/>
<evidence type="ECO:0000313" key="4">
    <source>
        <dbReference type="Proteomes" id="UP000546464"/>
    </source>
</evidence>
<reference evidence="3 4" key="1">
    <citation type="submission" date="2020-07" db="EMBL/GenBank/DDBJ databases">
        <authorList>
            <person name="Feng X."/>
        </authorList>
    </citation>
    <scope>NUCLEOTIDE SEQUENCE [LARGE SCALE GENOMIC DNA]</scope>
    <source>
        <strain evidence="3 4">JCM31066</strain>
    </source>
</reference>
<sequence>MHDPEHNASRLPPSTPPRKEHQCSCGCQPEAVYVAELQRDYAGILPELCSLGEMICFARNRHCILGGLIALPDLRGDGPTFTGTTPRSDFHLDTTQWSHAYTVHERHKSCGTFIGLEFYDANHRALFRTCVSPGSEQRDLQGLVHNFHRRGVPLEEMAAWHRMGRLTPAHTALHAGVTDRFARADLPSTPFDATRVPIKNEAGFDGSLPLANAILADAQEEAQELGVTVSGGFGRMSLAFTPYMLENISESWLYAGEPGYALRLDLSAVNTYWIGSYEADGHHFSYLEAVDAFGGLITRICSANPDSHRYWRSLAASM</sequence>
<name>A0A842HIJ1_9BACT</name>
<gene>
    <name evidence="3" type="ORF">H5P28_18070</name>
</gene>
<evidence type="ECO:0000313" key="3">
    <source>
        <dbReference type="EMBL" id="MBC2596179.1"/>
    </source>
</evidence>
<protein>
    <recommendedName>
        <fullName evidence="2">Haemin-degrading HemS/ChuX domain-containing protein</fullName>
    </recommendedName>
</protein>
<dbReference type="InterPro" id="IPR007845">
    <property type="entry name" value="HemS/ChuX_dom"/>
</dbReference>